<evidence type="ECO:0000313" key="2">
    <source>
        <dbReference type="Proteomes" id="UP001307889"/>
    </source>
</evidence>
<dbReference type="EMBL" id="AP028909">
    <property type="protein sequence ID" value="BES89442.1"/>
    <property type="molecule type" value="Genomic_DNA"/>
</dbReference>
<evidence type="ECO:0000313" key="1">
    <source>
        <dbReference type="EMBL" id="BES89442.1"/>
    </source>
</evidence>
<gene>
    <name evidence="1" type="ORF">NTJ_02250</name>
</gene>
<dbReference type="Proteomes" id="UP001307889">
    <property type="component" value="Chromosome 1"/>
</dbReference>
<name>A0ABN7AAW1_9HEMI</name>
<organism evidence="1 2">
    <name type="scientific">Nesidiocoris tenuis</name>
    <dbReference type="NCBI Taxonomy" id="355587"/>
    <lineage>
        <taxon>Eukaryota</taxon>
        <taxon>Metazoa</taxon>
        <taxon>Ecdysozoa</taxon>
        <taxon>Arthropoda</taxon>
        <taxon>Hexapoda</taxon>
        <taxon>Insecta</taxon>
        <taxon>Pterygota</taxon>
        <taxon>Neoptera</taxon>
        <taxon>Paraneoptera</taxon>
        <taxon>Hemiptera</taxon>
        <taxon>Heteroptera</taxon>
        <taxon>Panheteroptera</taxon>
        <taxon>Cimicomorpha</taxon>
        <taxon>Miridae</taxon>
        <taxon>Dicyphina</taxon>
        <taxon>Nesidiocoris</taxon>
    </lineage>
</organism>
<accession>A0ABN7AAW1</accession>
<sequence length="104" mass="11547">MPLLIFRRYPPPVGRVGQSSPEPEAPDYPSRWGLCNQKPITLSSPSHVSPLHEPLTAFIVGANKLRPTKVDASSSFLIENSFMETKNHYRVGRLYVDCTGPHGC</sequence>
<protein>
    <submittedName>
        <fullName evidence="1">Uncharacterized protein</fullName>
    </submittedName>
</protein>
<keyword evidence="2" id="KW-1185">Reference proteome</keyword>
<proteinExistence type="predicted"/>
<reference evidence="1 2" key="1">
    <citation type="submission" date="2023-09" db="EMBL/GenBank/DDBJ databases">
        <title>Nesidiocoris tenuis whole genome shotgun sequence.</title>
        <authorList>
            <person name="Shibata T."/>
            <person name="Shimoda M."/>
            <person name="Kobayashi T."/>
            <person name="Uehara T."/>
        </authorList>
    </citation>
    <scope>NUCLEOTIDE SEQUENCE [LARGE SCALE GENOMIC DNA]</scope>
    <source>
        <strain evidence="1 2">Japan</strain>
    </source>
</reference>